<accession>A0AAV3YVH1</accession>
<reference evidence="2 3" key="1">
    <citation type="journal article" date="2021" name="Elife">
        <title>Chloroplast acquisition without the gene transfer in kleptoplastic sea slugs, Plakobranchus ocellatus.</title>
        <authorList>
            <person name="Maeda T."/>
            <person name="Takahashi S."/>
            <person name="Yoshida T."/>
            <person name="Shimamura S."/>
            <person name="Takaki Y."/>
            <person name="Nagai Y."/>
            <person name="Toyoda A."/>
            <person name="Suzuki Y."/>
            <person name="Arimoto A."/>
            <person name="Ishii H."/>
            <person name="Satoh N."/>
            <person name="Nishiyama T."/>
            <person name="Hasebe M."/>
            <person name="Maruyama T."/>
            <person name="Minagawa J."/>
            <person name="Obokata J."/>
            <person name="Shigenobu S."/>
        </authorList>
    </citation>
    <scope>NUCLEOTIDE SEQUENCE [LARGE SCALE GENOMIC DNA]</scope>
</reference>
<dbReference type="InterPro" id="IPR004875">
    <property type="entry name" value="DDE_SF_endonuclease_dom"/>
</dbReference>
<proteinExistence type="predicted"/>
<dbReference type="GO" id="GO:0003676">
    <property type="term" value="F:nucleic acid binding"/>
    <property type="evidence" value="ECO:0007669"/>
    <property type="project" value="InterPro"/>
</dbReference>
<dbReference type="EMBL" id="BLXT01001608">
    <property type="protein sequence ID" value="GFN86849.1"/>
    <property type="molecule type" value="Genomic_DNA"/>
</dbReference>
<protein>
    <submittedName>
        <fullName evidence="2">Jerky protein</fullName>
    </submittedName>
</protein>
<feature type="domain" description="DDE-1" evidence="1">
    <location>
        <begin position="2"/>
        <end position="107"/>
    </location>
</feature>
<sequence>MLPPYVLYATKNLRTKRTENWPENARYNVTKKGWTDTACFHDWFKSQFVPFLPPGRSVVLIFDGHVCHLNIVTIQEAIKNQVIILKLPSNSIHVLQPLDVGVYGPVMAAWEGTVIIFARQNLGTPLNKECFPAF</sequence>
<name>A0AAV3YVH1_9GAST</name>
<organism evidence="2 3">
    <name type="scientific">Plakobranchus ocellatus</name>
    <dbReference type="NCBI Taxonomy" id="259542"/>
    <lineage>
        <taxon>Eukaryota</taxon>
        <taxon>Metazoa</taxon>
        <taxon>Spiralia</taxon>
        <taxon>Lophotrochozoa</taxon>
        <taxon>Mollusca</taxon>
        <taxon>Gastropoda</taxon>
        <taxon>Heterobranchia</taxon>
        <taxon>Euthyneura</taxon>
        <taxon>Panpulmonata</taxon>
        <taxon>Sacoglossa</taxon>
        <taxon>Placobranchoidea</taxon>
        <taxon>Plakobranchidae</taxon>
        <taxon>Plakobranchus</taxon>
    </lineage>
</organism>
<evidence type="ECO:0000313" key="2">
    <source>
        <dbReference type="EMBL" id="GFN86849.1"/>
    </source>
</evidence>
<dbReference type="Proteomes" id="UP000735302">
    <property type="component" value="Unassembled WGS sequence"/>
</dbReference>
<keyword evidence="3" id="KW-1185">Reference proteome</keyword>
<evidence type="ECO:0000259" key="1">
    <source>
        <dbReference type="Pfam" id="PF03184"/>
    </source>
</evidence>
<gene>
    <name evidence="2" type="ORF">PoB_001335500</name>
</gene>
<comment type="caution">
    <text evidence="2">The sequence shown here is derived from an EMBL/GenBank/DDBJ whole genome shotgun (WGS) entry which is preliminary data.</text>
</comment>
<dbReference type="Pfam" id="PF03184">
    <property type="entry name" value="DDE_1"/>
    <property type="match status" value="1"/>
</dbReference>
<evidence type="ECO:0000313" key="3">
    <source>
        <dbReference type="Proteomes" id="UP000735302"/>
    </source>
</evidence>
<dbReference type="AlphaFoldDB" id="A0AAV3YVH1"/>